<keyword evidence="15" id="KW-0966">Cell projection</keyword>
<evidence type="ECO:0000256" key="1">
    <source>
        <dbReference type="ARBA" id="ARBA00004117"/>
    </source>
</evidence>
<dbReference type="Gene3D" id="3.40.1550.10">
    <property type="entry name" value="CheC-like"/>
    <property type="match status" value="1"/>
</dbReference>
<organism evidence="15 16">
    <name type="scientific">Lautropia dentalis</name>
    <dbReference type="NCBI Taxonomy" id="2490857"/>
    <lineage>
        <taxon>Bacteria</taxon>
        <taxon>Pseudomonadati</taxon>
        <taxon>Pseudomonadota</taxon>
        <taxon>Betaproteobacteria</taxon>
        <taxon>Burkholderiales</taxon>
        <taxon>Burkholderiaceae</taxon>
        <taxon>Lautropia</taxon>
    </lineage>
</organism>
<dbReference type="InterPro" id="IPR028976">
    <property type="entry name" value="CheC-like_sf"/>
</dbReference>
<evidence type="ECO:0000256" key="3">
    <source>
        <dbReference type="ARBA" id="ARBA00011049"/>
    </source>
</evidence>
<evidence type="ECO:0000256" key="2">
    <source>
        <dbReference type="ARBA" id="ARBA00004417"/>
    </source>
</evidence>
<evidence type="ECO:0000256" key="12">
    <source>
        <dbReference type="NCBIfam" id="TIGR01397"/>
    </source>
</evidence>
<evidence type="ECO:0000256" key="7">
    <source>
        <dbReference type="ARBA" id="ARBA00022519"/>
    </source>
</evidence>
<protein>
    <recommendedName>
        <fullName evidence="4 12">Flagellar motor switch protein FliM</fullName>
    </recommendedName>
</protein>
<evidence type="ECO:0000313" key="16">
    <source>
        <dbReference type="Proteomes" id="UP000270261"/>
    </source>
</evidence>
<keyword evidence="15" id="KW-0969">Cilium</keyword>
<keyword evidence="10" id="KW-0975">Bacterial flagellum</keyword>
<evidence type="ECO:0000256" key="8">
    <source>
        <dbReference type="ARBA" id="ARBA00022779"/>
    </source>
</evidence>
<dbReference type="RefSeq" id="WP_125094572.1">
    <property type="nucleotide sequence ID" value="NZ_RRUE01000001.1"/>
</dbReference>
<keyword evidence="5" id="KW-1003">Cell membrane</keyword>
<dbReference type="SUPFAM" id="SSF101801">
    <property type="entry name" value="Surface presentation of antigens (SPOA)"/>
    <property type="match status" value="1"/>
</dbReference>
<evidence type="ECO:0000259" key="14">
    <source>
        <dbReference type="Pfam" id="PF01052"/>
    </source>
</evidence>
<evidence type="ECO:0000256" key="6">
    <source>
        <dbReference type="ARBA" id="ARBA00022500"/>
    </source>
</evidence>
<dbReference type="PIRSF" id="PIRSF002888">
    <property type="entry name" value="FliM"/>
    <property type="match status" value="1"/>
</dbReference>
<keyword evidence="16" id="KW-1185">Reference proteome</keyword>
<comment type="similarity">
    <text evidence="3">Belongs to the FliM family.</text>
</comment>
<dbReference type="GO" id="GO:0050918">
    <property type="term" value="P:positive chemotaxis"/>
    <property type="evidence" value="ECO:0007669"/>
    <property type="project" value="TreeGrafter"/>
</dbReference>
<reference evidence="15 16" key="1">
    <citation type="submission" date="2018-11" db="EMBL/GenBank/DDBJ databases">
        <title>Genome sequencing of Lautropia sp. KCOM 2505 (= ChDC F240).</title>
        <authorList>
            <person name="Kook J.-K."/>
            <person name="Park S.-N."/>
            <person name="Lim Y.K."/>
        </authorList>
    </citation>
    <scope>NUCLEOTIDE SEQUENCE [LARGE SCALE GENOMIC DNA]</scope>
    <source>
        <strain evidence="15 16">KCOM 2505</strain>
    </source>
</reference>
<dbReference type="InterPro" id="IPR001689">
    <property type="entry name" value="Flag_FliM"/>
</dbReference>
<comment type="function">
    <text evidence="11">FliM is one of three proteins (FliG, FliN, FliM) that forms the rotor-mounted switch complex (C ring), located at the base of the basal body. This complex interacts with the CheY and CheZ chemotaxis proteins, in addition to contacting components of the motor that determine the direction of flagellar rotation.</text>
</comment>
<evidence type="ECO:0000313" key="15">
    <source>
        <dbReference type="EMBL" id="RRN45141.1"/>
    </source>
</evidence>
<dbReference type="PANTHER" id="PTHR30034">
    <property type="entry name" value="FLAGELLAR MOTOR SWITCH PROTEIN FLIM"/>
    <property type="match status" value="1"/>
</dbReference>
<keyword evidence="15" id="KW-0282">Flagellum</keyword>
<dbReference type="PANTHER" id="PTHR30034:SF3">
    <property type="entry name" value="FLAGELLAR MOTOR SWITCH PROTEIN FLIM"/>
    <property type="match status" value="1"/>
</dbReference>
<evidence type="ECO:0000256" key="5">
    <source>
        <dbReference type="ARBA" id="ARBA00022475"/>
    </source>
</evidence>
<feature type="region of interest" description="Disordered" evidence="13">
    <location>
        <begin position="1"/>
        <end position="79"/>
    </location>
</feature>
<dbReference type="SUPFAM" id="SSF103039">
    <property type="entry name" value="CheC-like"/>
    <property type="match status" value="1"/>
</dbReference>
<evidence type="ECO:0000256" key="9">
    <source>
        <dbReference type="ARBA" id="ARBA00023136"/>
    </source>
</evidence>
<feature type="domain" description="Flagellar motor switch protein FliN-like C-terminal" evidence="14">
    <location>
        <begin position="295"/>
        <end position="361"/>
    </location>
</feature>
<feature type="compositionally biased region" description="Low complexity" evidence="13">
    <location>
        <begin position="20"/>
        <end position="68"/>
    </location>
</feature>
<sequence length="371" mass="39801">MSEQYLSQDEIDALLDTPQGDAADAAATAADGADASGDSEAAAETADGAASGEATEAATEGAGSPAGAMGRPVDRGVPQPYDLARQERIIRGRLPALELIHERFARSMGLAMFAFMQRNPEITASEPVVGRYSDFLATVENPSSINIMQTKPLAGSALLVFQGQLVSTIVDLMFGGSGRPVKKSEGREFSQTEQRLIRKLIDLARTEYGRAWAPLMPFEMEFARAETQPQFANIAIPAEMVVSTTFTLDFGGKSGTMQVCIPYSVLEPVRNTLASSLNTQGAGEKRSWQGHMSQEIRPAGVQLVAELTTATLTLGELMRLQTGDVIEIEPGPQATLKIGQVPIFSGRYGEHNGRYAVRIDTVNAYTDLPQD</sequence>
<keyword evidence="9" id="KW-0472">Membrane</keyword>
<dbReference type="Gene3D" id="2.30.330.10">
    <property type="entry name" value="SpoA-like"/>
    <property type="match status" value="1"/>
</dbReference>
<keyword evidence="6" id="KW-0145">Chemotaxis</keyword>
<dbReference type="OrthoDB" id="9806941at2"/>
<accession>A0A3R8MRZ5</accession>
<gene>
    <name evidence="15" type="primary">fliM</name>
    <name evidence="15" type="ORF">EHV23_02540</name>
</gene>
<dbReference type="AlphaFoldDB" id="A0A3R8MRZ5"/>
<evidence type="ECO:0000256" key="4">
    <source>
        <dbReference type="ARBA" id="ARBA00021898"/>
    </source>
</evidence>
<evidence type="ECO:0000256" key="13">
    <source>
        <dbReference type="SAM" id="MobiDB-lite"/>
    </source>
</evidence>
<proteinExistence type="inferred from homology"/>
<comment type="caution">
    <text evidence="15">The sequence shown here is derived from an EMBL/GenBank/DDBJ whole genome shotgun (WGS) entry which is preliminary data.</text>
</comment>
<evidence type="ECO:0000256" key="11">
    <source>
        <dbReference type="ARBA" id="ARBA00025044"/>
    </source>
</evidence>
<dbReference type="EMBL" id="RRUE01000001">
    <property type="protein sequence ID" value="RRN45141.1"/>
    <property type="molecule type" value="Genomic_DNA"/>
</dbReference>
<dbReference type="NCBIfam" id="TIGR01397">
    <property type="entry name" value="fliM_switch"/>
    <property type="match status" value="1"/>
</dbReference>
<keyword evidence="8" id="KW-0283">Flagellar rotation</keyword>
<evidence type="ECO:0000256" key="10">
    <source>
        <dbReference type="ARBA" id="ARBA00023143"/>
    </source>
</evidence>
<dbReference type="GO" id="GO:0071978">
    <property type="term" value="P:bacterial-type flagellum-dependent swarming motility"/>
    <property type="evidence" value="ECO:0007669"/>
    <property type="project" value="TreeGrafter"/>
</dbReference>
<dbReference type="Proteomes" id="UP000270261">
    <property type="component" value="Unassembled WGS sequence"/>
</dbReference>
<dbReference type="GO" id="GO:0005886">
    <property type="term" value="C:plasma membrane"/>
    <property type="evidence" value="ECO:0007669"/>
    <property type="project" value="UniProtKB-SubCell"/>
</dbReference>
<dbReference type="InterPro" id="IPR001543">
    <property type="entry name" value="FliN-like_C"/>
</dbReference>
<comment type="subcellular location">
    <subcellularLocation>
        <location evidence="1">Bacterial flagellum basal body</location>
    </subcellularLocation>
    <subcellularLocation>
        <location evidence="2">Cell inner membrane</location>
        <topology evidence="2">Peripheral membrane protein</topology>
    </subcellularLocation>
</comment>
<dbReference type="Pfam" id="PF01052">
    <property type="entry name" value="FliMN_C"/>
    <property type="match status" value="1"/>
</dbReference>
<dbReference type="CDD" id="cd17908">
    <property type="entry name" value="FliM"/>
    <property type="match status" value="1"/>
</dbReference>
<keyword evidence="7" id="KW-0997">Cell inner membrane</keyword>
<dbReference type="GO" id="GO:0003774">
    <property type="term" value="F:cytoskeletal motor activity"/>
    <property type="evidence" value="ECO:0007669"/>
    <property type="project" value="InterPro"/>
</dbReference>
<dbReference type="Pfam" id="PF02154">
    <property type="entry name" value="FliM"/>
    <property type="match status" value="1"/>
</dbReference>
<dbReference type="GO" id="GO:0009425">
    <property type="term" value="C:bacterial-type flagellum basal body"/>
    <property type="evidence" value="ECO:0007669"/>
    <property type="project" value="UniProtKB-SubCell"/>
</dbReference>
<name>A0A3R8MRZ5_9BURK</name>
<dbReference type="InterPro" id="IPR036429">
    <property type="entry name" value="SpoA-like_sf"/>
</dbReference>